<comment type="caution">
    <text evidence="2">The sequence shown here is derived from an EMBL/GenBank/DDBJ whole genome shotgun (WGS) entry which is preliminary data.</text>
</comment>
<accession>A0AAN7JG02</accession>
<name>A0AAN7JG02_9MYRT</name>
<keyword evidence="3" id="KW-1185">Reference proteome</keyword>
<dbReference type="EMBL" id="JAXIOK010000024">
    <property type="protein sequence ID" value="KAK4740948.1"/>
    <property type="molecule type" value="Genomic_DNA"/>
</dbReference>
<dbReference type="AlphaFoldDB" id="A0AAN7JG02"/>
<evidence type="ECO:0000313" key="2">
    <source>
        <dbReference type="EMBL" id="KAK4740948.1"/>
    </source>
</evidence>
<organism evidence="2 3">
    <name type="scientific">Trapa incisa</name>
    <dbReference type="NCBI Taxonomy" id="236973"/>
    <lineage>
        <taxon>Eukaryota</taxon>
        <taxon>Viridiplantae</taxon>
        <taxon>Streptophyta</taxon>
        <taxon>Embryophyta</taxon>
        <taxon>Tracheophyta</taxon>
        <taxon>Spermatophyta</taxon>
        <taxon>Magnoliopsida</taxon>
        <taxon>eudicotyledons</taxon>
        <taxon>Gunneridae</taxon>
        <taxon>Pentapetalae</taxon>
        <taxon>rosids</taxon>
        <taxon>malvids</taxon>
        <taxon>Myrtales</taxon>
        <taxon>Lythraceae</taxon>
        <taxon>Trapa</taxon>
    </lineage>
</organism>
<sequence length="151" mass="16354">MMRGSASPISTSSAYRESASSCLYALRMRPTRMSSVFAVSLTSINASTLRLLPVPPGASSTMAEVAVEAASGEAVQNEGAEESLLLRSRETVPLLTDDGALVLPTARGRSRGGRRQEEERRPQLSRALEAAAADRCRLHHYCYPFSVRQLN</sequence>
<dbReference type="Proteomes" id="UP001345219">
    <property type="component" value="Chromosome 19"/>
</dbReference>
<evidence type="ECO:0000313" key="3">
    <source>
        <dbReference type="Proteomes" id="UP001345219"/>
    </source>
</evidence>
<feature type="region of interest" description="Disordered" evidence="1">
    <location>
        <begin position="104"/>
        <end position="126"/>
    </location>
</feature>
<reference evidence="2 3" key="1">
    <citation type="journal article" date="2023" name="Hortic Res">
        <title>Pangenome of water caltrop reveals structural variations and asymmetric subgenome divergence after allopolyploidization.</title>
        <authorList>
            <person name="Zhang X."/>
            <person name="Chen Y."/>
            <person name="Wang L."/>
            <person name="Yuan Y."/>
            <person name="Fang M."/>
            <person name="Shi L."/>
            <person name="Lu R."/>
            <person name="Comes H.P."/>
            <person name="Ma Y."/>
            <person name="Chen Y."/>
            <person name="Huang G."/>
            <person name="Zhou Y."/>
            <person name="Zheng Z."/>
            <person name="Qiu Y."/>
        </authorList>
    </citation>
    <scope>NUCLEOTIDE SEQUENCE [LARGE SCALE GENOMIC DNA]</scope>
    <source>
        <tissue evidence="2">Roots</tissue>
    </source>
</reference>
<gene>
    <name evidence="2" type="ORF">SAY87_024536</name>
</gene>
<protein>
    <submittedName>
        <fullName evidence="2">Uncharacterized protein</fullName>
    </submittedName>
</protein>
<proteinExistence type="predicted"/>
<evidence type="ECO:0000256" key="1">
    <source>
        <dbReference type="SAM" id="MobiDB-lite"/>
    </source>
</evidence>